<dbReference type="InterPro" id="IPR038726">
    <property type="entry name" value="PDDEXK_AddAB-type"/>
</dbReference>
<dbReference type="Gene3D" id="3.40.50.300">
    <property type="entry name" value="P-loop containing nucleotide triphosphate hydrolases"/>
    <property type="match status" value="1"/>
</dbReference>
<name>A0A4Z0VSE3_9BACT</name>
<accession>A0A4Z0VSE3</accession>
<proteinExistence type="predicted"/>
<dbReference type="AlphaFoldDB" id="A0A4Z0VSE3"/>
<protein>
    <submittedName>
        <fullName evidence="3">PD-(D/E)XK nuclease family protein</fullName>
    </submittedName>
</protein>
<dbReference type="OrthoDB" id="38522at2"/>
<dbReference type="Proteomes" id="UP000297288">
    <property type="component" value="Unassembled WGS sequence"/>
</dbReference>
<evidence type="ECO:0000256" key="1">
    <source>
        <dbReference type="SAM" id="Coils"/>
    </source>
</evidence>
<dbReference type="Gene3D" id="1.10.486.10">
    <property type="entry name" value="PCRA, domain 4"/>
    <property type="match status" value="1"/>
</dbReference>
<reference evidence="3 4" key="1">
    <citation type="submission" date="2019-04" db="EMBL/GenBank/DDBJ databases">
        <title>Draft genome sequence data and analysis of a Fermenting Bacterium, Geotoga petraea strain HO-Geo1, isolated from heavy-oil petroleum reservoir in Russia.</title>
        <authorList>
            <person name="Grouzdev D.S."/>
            <person name="Semenova E.M."/>
            <person name="Sokolova D.S."/>
            <person name="Tourova T.P."/>
            <person name="Poltaraus A.B."/>
            <person name="Nazina T.N."/>
        </authorList>
    </citation>
    <scope>NUCLEOTIDE SEQUENCE [LARGE SCALE GENOMIC DNA]</scope>
    <source>
        <strain evidence="3 4">HO-Geo1</strain>
    </source>
</reference>
<feature type="coiled-coil region" evidence="1">
    <location>
        <begin position="347"/>
        <end position="374"/>
    </location>
</feature>
<dbReference type="SUPFAM" id="SSF52540">
    <property type="entry name" value="P-loop containing nucleoside triphosphate hydrolases"/>
    <property type="match status" value="1"/>
</dbReference>
<feature type="domain" description="PD-(D/E)XK endonuclease-like" evidence="2">
    <location>
        <begin position="625"/>
        <end position="917"/>
    </location>
</feature>
<evidence type="ECO:0000313" key="4">
    <source>
        <dbReference type="Proteomes" id="UP000297288"/>
    </source>
</evidence>
<dbReference type="Pfam" id="PF12705">
    <property type="entry name" value="PDDEXK_1"/>
    <property type="match status" value="1"/>
</dbReference>
<sequence>MVKNMDLYNKKGFLPTVSQKINEVYSENIFDFFFLTDDMNLLKTITEEIIENSKESIYTKNFKTISKYTVELYKQKEEKEILPNDFFEIFFEKIEKNSSNLIPIFKIYRELEFFKEYISKDSKYSLYQKEFSENSYLSEKMGTMENKYNTFLKNNPSYTDMSLVFKYILENIEIKNQNIVIFTTQDSLFINALIEKLKNKNTIYVINPCKQGQEKFGEVVETKNDLLEIQSVVSDIKDKIINQDLSPEDFQIIAQNENQVFEIMDLLEKTKVPYKTNYKFNLKNSQIVKTILYFYEYIFEIQSTDISKTIDLFYIKNSRLNTAEFENLFNRLRLYNQKQENWIEIIKTEKENQLKDYEDENTEKIDQIEEFEKLIKYFLEDIQNMKQAIKEQKLSESIDIVLEKYLDIEKYQEELTVEKEQITNFKNTVRETEEIQELLKKEPDSKKVFKIISQTIENKQYQLKNINSNCVEITDLYNSQYTIKKIKYFLDFTMQNYPILIINPMIKSTSKQLSKHYQLEENDQRTMLINSSATSQKNYYILPNTNLKGEENTLSTYASEIAEIQNNAIYTKQNYIETNPKYIFDETEYDLLNAETKEEFKKQKEYIENPLEGFKNLQYDTPKEISFSRMDSYKKCEFYYYLKYILKIYPEIDRTKFFEGSLKHVILEELFKKYPQKSQIAGMFEETLKEEISQLFEKHYPEMAFEDLKYQTRKDIYKENIVEDLTTFVFEMTKEYEEVIDTEREVMSKIREYQAQAFIDRIDKTEEDELRLIDYKNSASSYKLEQLLFYYNILLKDTEWNQKINKNTTILKFQPLKKKEGEIPKDYHTIINKNILSIMKQRGGYVDIENTEYFDWFDELMNNFDNKENKPLMITEKAKYQNFIDRMKEQKLKVKNDNNNQEECKGYLFNCDYYDLCTNMQYLKKQESSDENE</sequence>
<dbReference type="EMBL" id="SRME01000009">
    <property type="protein sequence ID" value="TGG86748.1"/>
    <property type="molecule type" value="Genomic_DNA"/>
</dbReference>
<evidence type="ECO:0000313" key="3">
    <source>
        <dbReference type="EMBL" id="TGG86748.1"/>
    </source>
</evidence>
<keyword evidence="1" id="KW-0175">Coiled coil</keyword>
<dbReference type="RefSeq" id="WP_135403240.1">
    <property type="nucleotide sequence ID" value="NZ_SRME01000009.1"/>
</dbReference>
<dbReference type="InterPro" id="IPR027417">
    <property type="entry name" value="P-loop_NTPase"/>
</dbReference>
<gene>
    <name evidence="3" type="ORF">E4650_09945</name>
</gene>
<evidence type="ECO:0000259" key="2">
    <source>
        <dbReference type="Pfam" id="PF12705"/>
    </source>
</evidence>
<comment type="caution">
    <text evidence="3">The sequence shown here is derived from an EMBL/GenBank/DDBJ whole genome shotgun (WGS) entry which is preliminary data.</text>
</comment>
<organism evidence="3 4">
    <name type="scientific">Geotoga petraea</name>
    <dbReference type="NCBI Taxonomy" id="28234"/>
    <lineage>
        <taxon>Bacteria</taxon>
        <taxon>Thermotogati</taxon>
        <taxon>Thermotogota</taxon>
        <taxon>Thermotogae</taxon>
        <taxon>Petrotogales</taxon>
        <taxon>Petrotogaceae</taxon>
        <taxon>Geotoga</taxon>
    </lineage>
</organism>